<dbReference type="SUPFAM" id="SSF57667">
    <property type="entry name" value="beta-beta-alpha zinc fingers"/>
    <property type="match status" value="1"/>
</dbReference>
<feature type="domain" description="C2H2-type" evidence="11">
    <location>
        <begin position="12"/>
        <end position="39"/>
    </location>
</feature>
<evidence type="ECO:0000313" key="13">
    <source>
        <dbReference type="Proteomes" id="UP000734854"/>
    </source>
</evidence>
<dbReference type="PANTHER" id="PTHR10593:SF239">
    <property type="entry name" value="C2H2-TYPE DOMAIN-CONTAINING PROTEIN"/>
    <property type="match status" value="1"/>
</dbReference>
<organism evidence="12 13">
    <name type="scientific">Zingiber officinale</name>
    <name type="common">Ginger</name>
    <name type="synonym">Amomum zingiber</name>
    <dbReference type="NCBI Taxonomy" id="94328"/>
    <lineage>
        <taxon>Eukaryota</taxon>
        <taxon>Viridiplantae</taxon>
        <taxon>Streptophyta</taxon>
        <taxon>Embryophyta</taxon>
        <taxon>Tracheophyta</taxon>
        <taxon>Spermatophyta</taxon>
        <taxon>Magnoliopsida</taxon>
        <taxon>Liliopsida</taxon>
        <taxon>Zingiberales</taxon>
        <taxon>Zingiberaceae</taxon>
        <taxon>Zingiber</taxon>
    </lineage>
</organism>
<evidence type="ECO:0000313" key="12">
    <source>
        <dbReference type="EMBL" id="KAG6533599.1"/>
    </source>
</evidence>
<comment type="similarity">
    <text evidence="1">Belongs to the krueppel C2H2-type zinc-finger protein family.</text>
</comment>
<evidence type="ECO:0000256" key="6">
    <source>
        <dbReference type="ARBA" id="ARBA00023015"/>
    </source>
</evidence>
<evidence type="ECO:0000256" key="5">
    <source>
        <dbReference type="ARBA" id="ARBA00022833"/>
    </source>
</evidence>
<dbReference type="AlphaFoldDB" id="A0A8J5IGG0"/>
<keyword evidence="4 9" id="KW-0863">Zinc-finger</keyword>
<keyword evidence="5" id="KW-0862">Zinc</keyword>
<accession>A0A8J5IGG0</accession>
<protein>
    <recommendedName>
        <fullName evidence="11">C2H2-type domain-containing protein</fullName>
    </recommendedName>
</protein>
<dbReference type="Gene3D" id="3.30.160.60">
    <property type="entry name" value="Classic Zinc Finger"/>
    <property type="match status" value="1"/>
</dbReference>
<evidence type="ECO:0000256" key="7">
    <source>
        <dbReference type="ARBA" id="ARBA00023163"/>
    </source>
</evidence>
<evidence type="ECO:0000256" key="10">
    <source>
        <dbReference type="SAM" id="MobiDB-lite"/>
    </source>
</evidence>
<feature type="compositionally biased region" description="Basic and acidic residues" evidence="10">
    <location>
        <begin position="347"/>
        <end position="363"/>
    </location>
</feature>
<reference evidence="12 13" key="1">
    <citation type="submission" date="2020-08" db="EMBL/GenBank/DDBJ databases">
        <title>Plant Genome Project.</title>
        <authorList>
            <person name="Zhang R.-G."/>
        </authorList>
    </citation>
    <scope>NUCLEOTIDE SEQUENCE [LARGE SCALE GENOMIC DNA]</scope>
    <source>
        <tissue evidence="12">Rhizome</tissue>
    </source>
</reference>
<keyword evidence="2" id="KW-0479">Metal-binding</keyword>
<dbReference type="InterPro" id="IPR031140">
    <property type="entry name" value="IDD1-16"/>
</dbReference>
<keyword evidence="7" id="KW-0804">Transcription</keyword>
<evidence type="ECO:0000256" key="2">
    <source>
        <dbReference type="ARBA" id="ARBA00022723"/>
    </source>
</evidence>
<name>A0A8J5IGG0_ZINOF</name>
<dbReference type="SMART" id="SM00355">
    <property type="entry name" value="ZnF_C2H2"/>
    <property type="match status" value="1"/>
</dbReference>
<sequence>MRPEDPLATGRYICTVCGKGFQRDQNLQLHMRTHNINYELKKSSCTLARHKKSAHNIDRLRVENGSAIDFCLGSSFSLMNSTEKSAGFGSTNRSLTNMCLYGTGEKASVQANSTAKNDFLDNTSASLTEAGQKSNPSTAIPMLGSLSFMNNNTSQQFQAPVISGSSSGPTLLQKAGLMNSTAIAPLPSYFSGLENNHSNLSRSAFSIYRPEYGDISSNNSPVTSYFRNFADSTDSYSWQKGKAPAGFVNYFPDSTMTSRNFPTGNPIQSLVNPYTLSGNIVPSSGRMMEIGGQSMMKPAETVSLPPRPIARSAVMRQKEEEVFDDGVTMNLLRLQEEGGGGRSVGRSPREHQNNNGAEIKDSD</sequence>
<evidence type="ECO:0000259" key="11">
    <source>
        <dbReference type="PROSITE" id="PS50157"/>
    </source>
</evidence>
<comment type="caution">
    <text evidence="12">The sequence shown here is derived from an EMBL/GenBank/DDBJ whole genome shotgun (WGS) entry which is preliminary data.</text>
</comment>
<evidence type="ECO:0000256" key="9">
    <source>
        <dbReference type="PROSITE-ProRule" id="PRU00042"/>
    </source>
</evidence>
<keyword evidence="6" id="KW-0805">Transcription regulation</keyword>
<feature type="region of interest" description="Disordered" evidence="10">
    <location>
        <begin position="333"/>
        <end position="363"/>
    </location>
</feature>
<dbReference type="InterPro" id="IPR036236">
    <property type="entry name" value="Znf_C2H2_sf"/>
</dbReference>
<dbReference type="EMBL" id="JACMSC010000002">
    <property type="protein sequence ID" value="KAG6533599.1"/>
    <property type="molecule type" value="Genomic_DNA"/>
</dbReference>
<evidence type="ECO:0000256" key="3">
    <source>
        <dbReference type="ARBA" id="ARBA00022737"/>
    </source>
</evidence>
<dbReference type="GO" id="GO:0008270">
    <property type="term" value="F:zinc ion binding"/>
    <property type="evidence" value="ECO:0007669"/>
    <property type="project" value="UniProtKB-KW"/>
</dbReference>
<dbReference type="Proteomes" id="UP000734854">
    <property type="component" value="Unassembled WGS sequence"/>
</dbReference>
<keyword evidence="8" id="KW-0539">Nucleus</keyword>
<evidence type="ECO:0000256" key="4">
    <source>
        <dbReference type="ARBA" id="ARBA00022771"/>
    </source>
</evidence>
<evidence type="ECO:0000256" key="1">
    <source>
        <dbReference type="ARBA" id="ARBA00006991"/>
    </source>
</evidence>
<dbReference type="InterPro" id="IPR013087">
    <property type="entry name" value="Znf_C2H2_type"/>
</dbReference>
<gene>
    <name evidence="12" type="ORF">ZIOFF_007474</name>
</gene>
<keyword evidence="3" id="KW-0677">Repeat</keyword>
<proteinExistence type="inferred from homology"/>
<dbReference type="PROSITE" id="PS50157">
    <property type="entry name" value="ZINC_FINGER_C2H2_2"/>
    <property type="match status" value="1"/>
</dbReference>
<evidence type="ECO:0000256" key="8">
    <source>
        <dbReference type="ARBA" id="ARBA00023242"/>
    </source>
</evidence>
<keyword evidence="13" id="KW-1185">Reference proteome</keyword>
<dbReference type="PROSITE" id="PS00028">
    <property type="entry name" value="ZINC_FINGER_C2H2_1"/>
    <property type="match status" value="1"/>
</dbReference>
<dbReference type="PANTHER" id="PTHR10593">
    <property type="entry name" value="SERINE/THREONINE-PROTEIN KINASE RIO"/>
    <property type="match status" value="1"/>
</dbReference>
<dbReference type="GO" id="GO:0003700">
    <property type="term" value="F:DNA-binding transcription factor activity"/>
    <property type="evidence" value="ECO:0007669"/>
    <property type="project" value="TreeGrafter"/>
</dbReference>
<dbReference type="FunFam" id="3.30.160.60:FF:000761">
    <property type="entry name" value="Zinc finger protein 449"/>
    <property type="match status" value="1"/>
</dbReference>
<dbReference type="GO" id="GO:0005634">
    <property type="term" value="C:nucleus"/>
    <property type="evidence" value="ECO:0007669"/>
    <property type="project" value="TreeGrafter"/>
</dbReference>